<name>A0A923L1L3_9FIRM</name>
<evidence type="ECO:0000313" key="3">
    <source>
        <dbReference type="EMBL" id="MBC5581708.1"/>
    </source>
</evidence>
<accession>A0A923L1L3</accession>
<evidence type="ECO:0000256" key="1">
    <source>
        <dbReference type="SAM" id="Phobius"/>
    </source>
</evidence>
<dbReference type="Proteomes" id="UP000659630">
    <property type="component" value="Unassembled WGS sequence"/>
</dbReference>
<dbReference type="GO" id="GO:1902201">
    <property type="term" value="P:negative regulation of bacterial-type flagellum-dependent cell motility"/>
    <property type="evidence" value="ECO:0007669"/>
    <property type="project" value="TreeGrafter"/>
</dbReference>
<gene>
    <name evidence="3" type="ORF">H8S23_09330</name>
</gene>
<feature type="transmembrane region" description="Helical" evidence="1">
    <location>
        <begin position="12"/>
        <end position="34"/>
    </location>
</feature>
<dbReference type="InterPro" id="IPR000160">
    <property type="entry name" value="GGDEF_dom"/>
</dbReference>
<keyword evidence="1" id="KW-0812">Transmembrane</keyword>
<dbReference type="CDD" id="cd01949">
    <property type="entry name" value="GGDEF"/>
    <property type="match status" value="1"/>
</dbReference>
<dbReference type="AlphaFoldDB" id="A0A923L1L3"/>
<dbReference type="EMBL" id="JACONZ010000003">
    <property type="protein sequence ID" value="MBC5581708.1"/>
    <property type="molecule type" value="Genomic_DNA"/>
</dbReference>
<protein>
    <submittedName>
        <fullName evidence="3">GGDEF domain-containing protein</fullName>
    </submittedName>
</protein>
<dbReference type="InterPro" id="IPR050469">
    <property type="entry name" value="Diguanylate_Cyclase"/>
</dbReference>
<dbReference type="SUPFAM" id="SSF55073">
    <property type="entry name" value="Nucleotide cyclase"/>
    <property type="match status" value="1"/>
</dbReference>
<dbReference type="GO" id="GO:0052621">
    <property type="term" value="F:diguanylate cyclase activity"/>
    <property type="evidence" value="ECO:0007669"/>
    <property type="project" value="TreeGrafter"/>
</dbReference>
<dbReference type="InterPro" id="IPR043128">
    <property type="entry name" value="Rev_trsase/Diguanyl_cyclase"/>
</dbReference>
<keyword evidence="4" id="KW-1185">Reference proteome</keyword>
<evidence type="ECO:0000313" key="4">
    <source>
        <dbReference type="Proteomes" id="UP000659630"/>
    </source>
</evidence>
<dbReference type="Pfam" id="PF00990">
    <property type="entry name" value="GGDEF"/>
    <property type="match status" value="1"/>
</dbReference>
<dbReference type="Gene3D" id="3.30.70.270">
    <property type="match status" value="1"/>
</dbReference>
<dbReference type="PROSITE" id="PS50887">
    <property type="entry name" value="GGDEF"/>
    <property type="match status" value="1"/>
</dbReference>
<dbReference type="NCBIfam" id="TIGR00254">
    <property type="entry name" value="GGDEF"/>
    <property type="match status" value="1"/>
</dbReference>
<feature type="domain" description="GGDEF" evidence="2">
    <location>
        <begin position="259"/>
        <end position="383"/>
    </location>
</feature>
<dbReference type="InterPro" id="IPR029151">
    <property type="entry name" value="Sensor-like_sf"/>
</dbReference>
<dbReference type="RefSeq" id="WP_186888073.1">
    <property type="nucleotide sequence ID" value="NZ_JACONZ010000003.1"/>
</dbReference>
<organism evidence="3 4">
    <name type="scientific">Anaerofilum hominis</name>
    <dbReference type="NCBI Taxonomy" id="2763016"/>
    <lineage>
        <taxon>Bacteria</taxon>
        <taxon>Bacillati</taxon>
        <taxon>Bacillota</taxon>
        <taxon>Clostridia</taxon>
        <taxon>Eubacteriales</taxon>
        <taxon>Oscillospiraceae</taxon>
        <taxon>Anaerofilum</taxon>
    </lineage>
</organism>
<dbReference type="GO" id="GO:0043709">
    <property type="term" value="P:cell adhesion involved in single-species biofilm formation"/>
    <property type="evidence" value="ECO:0007669"/>
    <property type="project" value="TreeGrafter"/>
</dbReference>
<dbReference type="PANTHER" id="PTHR45138">
    <property type="entry name" value="REGULATORY COMPONENTS OF SENSORY TRANSDUCTION SYSTEM"/>
    <property type="match status" value="1"/>
</dbReference>
<proteinExistence type="predicted"/>
<dbReference type="InterPro" id="IPR029787">
    <property type="entry name" value="Nucleotide_cyclase"/>
</dbReference>
<dbReference type="SMART" id="SM00267">
    <property type="entry name" value="GGDEF"/>
    <property type="match status" value="1"/>
</dbReference>
<sequence>MGQGKGRRLGRVDLQVSMLAAALVAVSVLCMYFYQYTLAHGDMLRSLENKVQGIYEYVESVTEEEDFTAINTREDEAGAQYRGLKAELERVRRIAGVRYLYTAKQAQDGSFVYLVDGLDDQAEDFRHAGDPIEVEIHPQMRRALAGETLLPDDILATSWGDVFVSYYPIHAGDGRVVGVLGVEIDASHQYDTYRLMRMGSLLIGILLLAASVLVAVLLFRRISNPSYRDLANTDYLTGCKNRNAFEVDLGNLHSARRQEKALLASIDLNGLKKINDTVGHAGGDELIRRAADLLRRALLPGMVLYRVGGDEFAILAQAPQEDAELQLRGSLQAALAARGGGVSLSMGTARFDPAKDKDLLDTYRRADLEMYGQKRRFYGGGPA</sequence>
<keyword evidence="1" id="KW-0472">Membrane</keyword>
<reference evidence="3" key="1">
    <citation type="submission" date="2020-08" db="EMBL/GenBank/DDBJ databases">
        <title>Genome public.</title>
        <authorList>
            <person name="Liu C."/>
            <person name="Sun Q."/>
        </authorList>
    </citation>
    <scope>NUCLEOTIDE SEQUENCE</scope>
    <source>
        <strain evidence="3">BX8</strain>
    </source>
</reference>
<keyword evidence="1" id="KW-1133">Transmembrane helix</keyword>
<dbReference type="GO" id="GO:0005886">
    <property type="term" value="C:plasma membrane"/>
    <property type="evidence" value="ECO:0007669"/>
    <property type="project" value="TreeGrafter"/>
</dbReference>
<dbReference type="PANTHER" id="PTHR45138:SF9">
    <property type="entry name" value="DIGUANYLATE CYCLASE DGCM-RELATED"/>
    <property type="match status" value="1"/>
</dbReference>
<feature type="transmembrane region" description="Helical" evidence="1">
    <location>
        <begin position="198"/>
        <end position="219"/>
    </location>
</feature>
<evidence type="ECO:0000259" key="2">
    <source>
        <dbReference type="PROSITE" id="PS50887"/>
    </source>
</evidence>
<dbReference type="SUPFAM" id="SSF103190">
    <property type="entry name" value="Sensory domain-like"/>
    <property type="match status" value="1"/>
</dbReference>
<comment type="caution">
    <text evidence="3">The sequence shown here is derived from an EMBL/GenBank/DDBJ whole genome shotgun (WGS) entry which is preliminary data.</text>
</comment>